<keyword evidence="1" id="KW-0001">2Fe-2S</keyword>
<dbReference type="GO" id="GO:0046872">
    <property type="term" value="F:metal ion binding"/>
    <property type="evidence" value="ECO:0007669"/>
    <property type="project" value="UniProtKB-KW"/>
</dbReference>
<evidence type="ECO:0000256" key="5">
    <source>
        <dbReference type="ARBA" id="ARBA00023014"/>
    </source>
</evidence>
<dbReference type="InterPro" id="IPR012748">
    <property type="entry name" value="Rieske-like_NirD"/>
</dbReference>
<dbReference type="eggNOG" id="COG2146">
    <property type="taxonomic scope" value="Bacteria"/>
</dbReference>
<keyword evidence="9" id="KW-1185">Reference proteome</keyword>
<evidence type="ECO:0000256" key="1">
    <source>
        <dbReference type="ARBA" id="ARBA00022714"/>
    </source>
</evidence>
<dbReference type="RefSeq" id="WP_006036897.1">
    <property type="nucleotide sequence ID" value="NZ_AEDD01000002.1"/>
</dbReference>
<name>E0I5G0_9BACL</name>
<dbReference type="PROSITE" id="PS51296">
    <property type="entry name" value="RIESKE"/>
    <property type="match status" value="1"/>
</dbReference>
<dbReference type="GO" id="GO:0042128">
    <property type="term" value="P:nitrate assimilation"/>
    <property type="evidence" value="ECO:0007669"/>
    <property type="project" value="UniProtKB-KW"/>
</dbReference>
<keyword evidence="2" id="KW-0479">Metal-binding</keyword>
<reference evidence="8 9" key="1">
    <citation type="submission" date="2010-07" db="EMBL/GenBank/DDBJ databases">
        <title>The draft genome of Paenibacillus curdlanolyticus YK9.</title>
        <authorList>
            <consortium name="US DOE Joint Genome Institute (JGI-PGF)"/>
            <person name="Lucas S."/>
            <person name="Copeland A."/>
            <person name="Lapidus A."/>
            <person name="Cheng J.-F."/>
            <person name="Bruce D."/>
            <person name="Goodwin L."/>
            <person name="Pitluck S."/>
            <person name="Land M.L."/>
            <person name="Hauser L."/>
            <person name="Chang Y.-J."/>
            <person name="Jeffries C."/>
            <person name="Anderson I.J."/>
            <person name="Johnson E."/>
            <person name="Loganathan U."/>
            <person name="Mulhopadhyay B."/>
            <person name="Kyrpides N."/>
            <person name="Woyke T.J."/>
        </authorList>
    </citation>
    <scope>NUCLEOTIDE SEQUENCE [LARGE SCALE GENOMIC DNA]</scope>
    <source>
        <strain evidence="8 9">YK9</strain>
    </source>
</reference>
<dbReference type="InterPro" id="IPR036922">
    <property type="entry name" value="Rieske_2Fe-2S_sf"/>
</dbReference>
<gene>
    <name evidence="8" type="ORF">PaecuDRAFT_0882</name>
</gene>
<dbReference type="EMBL" id="AEDD01000002">
    <property type="protein sequence ID" value="EFM12202.1"/>
    <property type="molecule type" value="Genomic_DNA"/>
</dbReference>
<evidence type="ECO:0000256" key="6">
    <source>
        <dbReference type="ARBA" id="ARBA00023063"/>
    </source>
</evidence>
<protein>
    <submittedName>
        <fullName evidence="8">Nitrite reductase (NAD(P)H), small subunit</fullName>
    </submittedName>
</protein>
<dbReference type="InterPro" id="IPR017941">
    <property type="entry name" value="Rieske_2Fe-2S"/>
</dbReference>
<dbReference type="GO" id="GO:0016705">
    <property type="term" value="F:oxidoreductase activity, acting on paired donors, with incorporation or reduction of molecular oxygen"/>
    <property type="evidence" value="ECO:0007669"/>
    <property type="project" value="UniProtKB-ARBA"/>
</dbReference>
<evidence type="ECO:0000256" key="4">
    <source>
        <dbReference type="ARBA" id="ARBA00023004"/>
    </source>
</evidence>
<dbReference type="NCBIfam" id="TIGR02378">
    <property type="entry name" value="nirD_assim_sml"/>
    <property type="match status" value="1"/>
</dbReference>
<evidence type="ECO:0000256" key="2">
    <source>
        <dbReference type="ARBA" id="ARBA00022723"/>
    </source>
</evidence>
<dbReference type="GO" id="GO:0008942">
    <property type="term" value="F:nitrite reductase [NAD(P)H] activity"/>
    <property type="evidence" value="ECO:0007669"/>
    <property type="project" value="InterPro"/>
</dbReference>
<dbReference type="SUPFAM" id="SSF50022">
    <property type="entry name" value="ISP domain"/>
    <property type="match status" value="1"/>
</dbReference>
<keyword evidence="5" id="KW-0411">Iron-sulfur</keyword>
<dbReference type="GO" id="GO:0051537">
    <property type="term" value="F:2 iron, 2 sulfur cluster binding"/>
    <property type="evidence" value="ECO:0007669"/>
    <property type="project" value="UniProtKB-KW"/>
</dbReference>
<accession>E0I5G0</accession>
<sequence length="128" mass="14175">MTNQMKRVYAAIGKQDDFPQGLGRQVRLGMEELAVFHTTSGDLYALENRTPHRKGGSLAEAIVSGHYIYCPLRDLKINLEDGMVQEPDTGQVRTFHVKVEAGTVYVELIGQHDKSTELALSDSRSGGR</sequence>
<evidence type="ECO:0000313" key="8">
    <source>
        <dbReference type="EMBL" id="EFM12202.1"/>
    </source>
</evidence>
<keyword evidence="6" id="KW-0534">Nitrate assimilation</keyword>
<evidence type="ECO:0000313" key="9">
    <source>
        <dbReference type="Proteomes" id="UP000005387"/>
    </source>
</evidence>
<dbReference type="Pfam" id="PF13806">
    <property type="entry name" value="Rieske_2"/>
    <property type="match status" value="1"/>
</dbReference>
<dbReference type="STRING" id="717606.PaecuDRAFT_0882"/>
<dbReference type="Gene3D" id="2.102.10.10">
    <property type="entry name" value="Rieske [2Fe-2S] iron-sulphur domain"/>
    <property type="match status" value="1"/>
</dbReference>
<dbReference type="Proteomes" id="UP000005387">
    <property type="component" value="Unassembled WGS sequence"/>
</dbReference>
<dbReference type="AlphaFoldDB" id="E0I5G0"/>
<dbReference type="PANTHER" id="PTHR21496">
    <property type="entry name" value="FERREDOXIN-RELATED"/>
    <property type="match status" value="1"/>
</dbReference>
<proteinExistence type="predicted"/>
<keyword evidence="3" id="KW-0560">Oxidoreductase</keyword>
<keyword evidence="4" id="KW-0408">Iron</keyword>
<dbReference type="PANTHER" id="PTHR21496:SF23">
    <property type="entry name" value="3-PHENYLPROPIONATE_CINNAMIC ACID DIOXYGENASE FERREDOXIN SUBUNIT"/>
    <property type="match status" value="1"/>
</dbReference>
<feature type="domain" description="Rieske" evidence="7">
    <location>
        <begin position="10"/>
        <end position="106"/>
    </location>
</feature>
<dbReference type="GO" id="GO:0004497">
    <property type="term" value="F:monooxygenase activity"/>
    <property type="evidence" value="ECO:0007669"/>
    <property type="project" value="UniProtKB-ARBA"/>
</dbReference>
<evidence type="ECO:0000259" key="7">
    <source>
        <dbReference type="PROSITE" id="PS51296"/>
    </source>
</evidence>
<dbReference type="CDD" id="cd03530">
    <property type="entry name" value="Rieske_NirD_small_Bacillus"/>
    <property type="match status" value="1"/>
</dbReference>
<organism evidence="8 9">
    <name type="scientific">Paenibacillus curdlanolyticus YK9</name>
    <dbReference type="NCBI Taxonomy" id="717606"/>
    <lineage>
        <taxon>Bacteria</taxon>
        <taxon>Bacillati</taxon>
        <taxon>Bacillota</taxon>
        <taxon>Bacilli</taxon>
        <taxon>Bacillales</taxon>
        <taxon>Paenibacillaceae</taxon>
        <taxon>Paenibacillus</taxon>
    </lineage>
</organism>
<evidence type="ECO:0000256" key="3">
    <source>
        <dbReference type="ARBA" id="ARBA00023002"/>
    </source>
</evidence>